<dbReference type="EMBL" id="CAEZSH010000123">
    <property type="protein sequence ID" value="CAB4544410.1"/>
    <property type="molecule type" value="Genomic_DNA"/>
</dbReference>
<dbReference type="AlphaFoldDB" id="A0A6J6BZ80"/>
<organism evidence="1">
    <name type="scientific">freshwater metagenome</name>
    <dbReference type="NCBI Taxonomy" id="449393"/>
    <lineage>
        <taxon>unclassified sequences</taxon>
        <taxon>metagenomes</taxon>
        <taxon>ecological metagenomes</taxon>
    </lineage>
</organism>
<sequence length="115" mass="11735">MFVAGIVVARCNIGVDQNGRSLIGLNHLLDEVVVAAAVHDHDVSILHGELVAGAGLERVRVLVHVVDERSHGGLFASDLVGDVAPNVCAGKNLDWAGALLPTGLLGAAGEGQCGK</sequence>
<protein>
    <submittedName>
        <fullName evidence="1">Unannotated protein</fullName>
    </submittedName>
</protein>
<reference evidence="1" key="1">
    <citation type="submission" date="2020-05" db="EMBL/GenBank/DDBJ databases">
        <authorList>
            <person name="Chiriac C."/>
            <person name="Salcher M."/>
            <person name="Ghai R."/>
            <person name="Kavagutti S V."/>
        </authorList>
    </citation>
    <scope>NUCLEOTIDE SEQUENCE</scope>
</reference>
<proteinExistence type="predicted"/>
<name>A0A6J6BZ80_9ZZZZ</name>
<gene>
    <name evidence="1" type="ORF">UFOPK1410_00870</name>
</gene>
<accession>A0A6J6BZ80</accession>
<evidence type="ECO:0000313" key="1">
    <source>
        <dbReference type="EMBL" id="CAB4544410.1"/>
    </source>
</evidence>